<dbReference type="Proteomes" id="UP000027982">
    <property type="component" value="Chromosome"/>
</dbReference>
<protein>
    <submittedName>
        <fullName evidence="1">Uncharacterized protein</fullName>
    </submittedName>
</protein>
<dbReference type="HOGENOM" id="CLU_2972793_0_0_0"/>
<proteinExistence type="predicted"/>
<reference evidence="1 2" key="1">
    <citation type="journal article" date="2014" name="PLoS ONE">
        <title>The first complete genome sequence of the class fimbriimonadia in the phylum armatimonadetes.</title>
        <authorList>
            <person name="Hu Z.Y."/>
            <person name="Wang Y.Z."/>
            <person name="Im W.T."/>
            <person name="Wang S.Y."/>
            <person name="Zhao G.P."/>
            <person name="Zheng H.J."/>
            <person name="Quan Z.X."/>
        </authorList>
    </citation>
    <scope>NUCLEOTIDE SEQUENCE [LARGE SCALE GENOMIC DNA]</scope>
    <source>
        <strain evidence="1">Gsoil 348</strain>
    </source>
</reference>
<name>A0A068NQK7_FIMGI</name>
<gene>
    <name evidence="1" type="ORF">OP10G_1652</name>
</gene>
<evidence type="ECO:0000313" key="2">
    <source>
        <dbReference type="Proteomes" id="UP000027982"/>
    </source>
</evidence>
<keyword evidence="2" id="KW-1185">Reference proteome</keyword>
<dbReference type="KEGG" id="fgi:OP10G_1652"/>
<accession>A0A068NQK7</accession>
<dbReference type="EMBL" id="CP007139">
    <property type="protein sequence ID" value="AIE85020.1"/>
    <property type="molecule type" value="Genomic_DNA"/>
</dbReference>
<dbReference type="STRING" id="661478.OP10G_1652"/>
<organism evidence="1 2">
    <name type="scientific">Fimbriimonas ginsengisoli Gsoil 348</name>
    <dbReference type="NCBI Taxonomy" id="661478"/>
    <lineage>
        <taxon>Bacteria</taxon>
        <taxon>Bacillati</taxon>
        <taxon>Armatimonadota</taxon>
        <taxon>Fimbriimonadia</taxon>
        <taxon>Fimbriimonadales</taxon>
        <taxon>Fimbriimonadaceae</taxon>
        <taxon>Fimbriimonas</taxon>
    </lineage>
</organism>
<evidence type="ECO:0000313" key="1">
    <source>
        <dbReference type="EMBL" id="AIE85020.1"/>
    </source>
</evidence>
<sequence length="58" mass="6418">MNGCQILDGLDFYYDAVLHDQIGAKSGLELVASVDDWKRSCLTKDKPGWASSQQRISS</sequence>
<dbReference type="AlphaFoldDB" id="A0A068NQK7"/>